<dbReference type="InterPro" id="IPR036565">
    <property type="entry name" value="Mur-like_cat_sf"/>
</dbReference>
<keyword evidence="9 18" id="KW-0436">Ligase</keyword>
<evidence type="ECO:0000256" key="14">
    <source>
        <dbReference type="ARBA" id="ARBA00022909"/>
    </source>
</evidence>
<dbReference type="Proteomes" id="UP000245423">
    <property type="component" value="Chromosome 1"/>
</dbReference>
<evidence type="ECO:0000256" key="2">
    <source>
        <dbReference type="ARBA" id="ARBA00004799"/>
    </source>
</evidence>
<name>M1ZI00_9FIRM</name>
<proteinExistence type="inferred from homology"/>
<evidence type="ECO:0000256" key="4">
    <source>
        <dbReference type="ARBA" id="ARBA00008276"/>
    </source>
</evidence>
<evidence type="ECO:0000259" key="20">
    <source>
        <dbReference type="Pfam" id="PF08245"/>
    </source>
</evidence>
<evidence type="ECO:0000256" key="1">
    <source>
        <dbReference type="ARBA" id="ARBA00001946"/>
    </source>
</evidence>
<comment type="pathway">
    <text evidence="3">Cofactor biosynthesis; tetrahydrofolylpolyglutamate biosynthesis.</text>
</comment>
<feature type="domain" description="Mur ligase central" evidence="20">
    <location>
        <begin position="44"/>
        <end position="269"/>
    </location>
</feature>
<dbReference type="PANTHER" id="PTHR11136:SF0">
    <property type="entry name" value="DIHYDROFOLATE SYNTHETASE-RELATED"/>
    <property type="match status" value="1"/>
</dbReference>
<dbReference type="OrthoDB" id="9809356at2"/>
<dbReference type="GO" id="GO:0008841">
    <property type="term" value="F:dihydrofolate synthase activity"/>
    <property type="evidence" value="ECO:0007669"/>
    <property type="project" value="UniProtKB-EC"/>
</dbReference>
<dbReference type="HOGENOM" id="CLU_015869_1_2_9"/>
<organism evidence="21 22">
    <name type="scientific">[Clostridium] ultunense Esp</name>
    <dbReference type="NCBI Taxonomy" id="1288971"/>
    <lineage>
        <taxon>Bacteria</taxon>
        <taxon>Bacillati</taxon>
        <taxon>Bacillota</taxon>
        <taxon>Tissierellia</taxon>
        <taxon>Tissierellales</taxon>
        <taxon>Tepidimicrobiaceae</taxon>
        <taxon>Schnuerera</taxon>
    </lineage>
</organism>
<dbReference type="PROSITE" id="PS01012">
    <property type="entry name" value="FOLYLPOLYGLU_SYNT_2"/>
    <property type="match status" value="1"/>
</dbReference>
<evidence type="ECO:0000256" key="16">
    <source>
        <dbReference type="ARBA" id="ARBA00047493"/>
    </source>
</evidence>
<keyword evidence="11 18" id="KW-0547">Nucleotide-binding</keyword>
<dbReference type="PANTHER" id="PTHR11136">
    <property type="entry name" value="FOLYLPOLYGLUTAMATE SYNTHASE-RELATED"/>
    <property type="match status" value="1"/>
</dbReference>
<dbReference type="InterPro" id="IPR018109">
    <property type="entry name" value="Folylpolyglutamate_synth_CS"/>
</dbReference>
<dbReference type="InterPro" id="IPR004101">
    <property type="entry name" value="Mur_ligase_C"/>
</dbReference>
<dbReference type="InterPro" id="IPR001645">
    <property type="entry name" value="Folylpolyglutamate_synth"/>
</dbReference>
<comment type="cofactor">
    <cofactor evidence="1">
        <name>Mg(2+)</name>
        <dbReference type="ChEBI" id="CHEBI:18420"/>
    </cofactor>
</comment>
<keyword evidence="22" id="KW-1185">Reference proteome</keyword>
<evidence type="ECO:0000256" key="18">
    <source>
        <dbReference type="PIRNR" id="PIRNR001563"/>
    </source>
</evidence>
<comment type="catalytic activity">
    <reaction evidence="16">
        <text>(6S)-5,6,7,8-tetrahydrofolyl-(gamma-L-Glu)(n) + L-glutamate + ATP = (6S)-5,6,7,8-tetrahydrofolyl-(gamma-L-Glu)(n+1) + ADP + phosphate + H(+)</text>
        <dbReference type="Rhea" id="RHEA:10580"/>
        <dbReference type="Rhea" id="RHEA-COMP:14738"/>
        <dbReference type="Rhea" id="RHEA-COMP:14740"/>
        <dbReference type="ChEBI" id="CHEBI:15378"/>
        <dbReference type="ChEBI" id="CHEBI:29985"/>
        <dbReference type="ChEBI" id="CHEBI:30616"/>
        <dbReference type="ChEBI" id="CHEBI:43474"/>
        <dbReference type="ChEBI" id="CHEBI:141005"/>
        <dbReference type="ChEBI" id="CHEBI:456216"/>
        <dbReference type="EC" id="6.3.2.17"/>
    </reaction>
</comment>
<gene>
    <name evidence="21" type="ORF">CUESP1_3253</name>
</gene>
<comment type="catalytic activity">
    <reaction evidence="17">
        <text>7,8-dihydropteroate + L-glutamate + ATP = 7,8-dihydrofolate + ADP + phosphate + H(+)</text>
        <dbReference type="Rhea" id="RHEA:23584"/>
        <dbReference type="ChEBI" id="CHEBI:15378"/>
        <dbReference type="ChEBI" id="CHEBI:17839"/>
        <dbReference type="ChEBI" id="CHEBI:29985"/>
        <dbReference type="ChEBI" id="CHEBI:30616"/>
        <dbReference type="ChEBI" id="CHEBI:43474"/>
        <dbReference type="ChEBI" id="CHEBI:57451"/>
        <dbReference type="ChEBI" id="CHEBI:456216"/>
        <dbReference type="EC" id="6.3.2.12"/>
    </reaction>
</comment>
<sequence length="431" mass="48495">MNYVEALNYINDKNKFGSRLGLDVIGKLLDLLGNPHLNMKYIHVAGTNGKGSTSAHIASILKEAGYRVGLFTSPYLERFNERISINGQDIPNERLAKITEKVKEKVEIMLQEGYEHPTTFEIVTTVAFVYFKEENVDFTVLEVGLGGRADSTNVIEDSYVSVITTLDYDHTDVLGDTLGKIAYEKAGIIKENGLVISYPQEEEAFKVIEEVAMEKKAKLILCPMEKVEIIHLGQKGGVFNFQYGDKIYKDMEISLIGEHQVYNATLALMTILILRDKGLIQVTGEQIRKGLKNTKWPGRLEILKTNPTFLIDGAHNLQGAKTLAESIKRFKYNRLILGIAILKDKDVGHIVETIVPLADKIVITEVNMPRKMEAEALEKIINKYNKNIYIEKDIKKAIDKSFELAKDEDLIVFGGSLYLIGDVRKILLKNN</sequence>
<evidence type="ECO:0000313" key="21">
    <source>
        <dbReference type="EMBL" id="SHD78578.1"/>
    </source>
</evidence>
<evidence type="ECO:0000256" key="3">
    <source>
        <dbReference type="ARBA" id="ARBA00005150"/>
    </source>
</evidence>
<dbReference type="PIRSF" id="PIRSF001563">
    <property type="entry name" value="Folylpolyglu_synth"/>
    <property type="match status" value="1"/>
</dbReference>
<evidence type="ECO:0000256" key="10">
    <source>
        <dbReference type="ARBA" id="ARBA00022723"/>
    </source>
</evidence>
<keyword evidence="13" id="KW-0460">Magnesium</keyword>
<dbReference type="Gene3D" id="3.90.190.20">
    <property type="entry name" value="Mur ligase, C-terminal domain"/>
    <property type="match status" value="1"/>
</dbReference>
<dbReference type="SUPFAM" id="SSF53623">
    <property type="entry name" value="MurD-like peptide ligases, catalytic domain"/>
    <property type="match status" value="1"/>
</dbReference>
<dbReference type="NCBIfam" id="TIGR01499">
    <property type="entry name" value="folC"/>
    <property type="match status" value="1"/>
</dbReference>
<reference evidence="21 22" key="1">
    <citation type="submission" date="2016-11" db="EMBL/GenBank/DDBJ databases">
        <authorList>
            <person name="Manzoor S."/>
        </authorList>
    </citation>
    <scope>NUCLEOTIDE SEQUENCE [LARGE SCALE GENOMIC DNA]</scope>
    <source>
        <strain evidence="21">Clostridium ultunense strain Esp</strain>
    </source>
</reference>
<feature type="domain" description="Mur ligase C-terminal" evidence="19">
    <location>
        <begin position="298"/>
        <end position="416"/>
    </location>
</feature>
<accession>M1ZI00</accession>
<evidence type="ECO:0000256" key="11">
    <source>
        <dbReference type="ARBA" id="ARBA00022741"/>
    </source>
</evidence>
<keyword evidence="14" id="KW-0289">Folate biosynthesis</keyword>
<dbReference type="PROSITE" id="PS01011">
    <property type="entry name" value="FOLYLPOLYGLU_SYNT_1"/>
    <property type="match status" value="1"/>
</dbReference>
<dbReference type="Pfam" id="PF08245">
    <property type="entry name" value="Mur_ligase_M"/>
    <property type="match status" value="1"/>
</dbReference>
<dbReference type="FunFam" id="3.40.1190.10:FF:000004">
    <property type="entry name" value="Dihydrofolate synthase/folylpolyglutamate synthase"/>
    <property type="match status" value="1"/>
</dbReference>
<evidence type="ECO:0000256" key="6">
    <source>
        <dbReference type="ARBA" id="ARBA00013023"/>
    </source>
</evidence>
<dbReference type="EC" id="6.3.2.12" evidence="6"/>
<comment type="subunit">
    <text evidence="5">Monomer.</text>
</comment>
<protein>
    <recommendedName>
        <fullName evidence="8">Dihydrofolate synthase/folylpolyglutamate synthase</fullName>
        <ecNumber evidence="6">6.3.2.12</ecNumber>
        <ecNumber evidence="7">6.3.2.17</ecNumber>
    </recommendedName>
    <alternativeName>
        <fullName evidence="15">Tetrahydrofolylpolyglutamate synthase</fullName>
    </alternativeName>
</protein>
<evidence type="ECO:0000259" key="19">
    <source>
        <dbReference type="Pfam" id="PF02875"/>
    </source>
</evidence>
<dbReference type="RefSeq" id="WP_005588955.1">
    <property type="nucleotide sequence ID" value="NZ_LT669839.1"/>
</dbReference>
<comment type="similarity">
    <text evidence="4 18">Belongs to the folylpolyglutamate synthase family.</text>
</comment>
<evidence type="ECO:0000256" key="7">
    <source>
        <dbReference type="ARBA" id="ARBA00013025"/>
    </source>
</evidence>
<dbReference type="Gene3D" id="3.40.1190.10">
    <property type="entry name" value="Mur-like, catalytic domain"/>
    <property type="match status" value="1"/>
</dbReference>
<evidence type="ECO:0000256" key="15">
    <source>
        <dbReference type="ARBA" id="ARBA00030592"/>
    </source>
</evidence>
<dbReference type="GO" id="GO:0046872">
    <property type="term" value="F:metal ion binding"/>
    <property type="evidence" value="ECO:0007669"/>
    <property type="project" value="UniProtKB-KW"/>
</dbReference>
<dbReference type="GO" id="GO:0005524">
    <property type="term" value="F:ATP binding"/>
    <property type="evidence" value="ECO:0007669"/>
    <property type="project" value="UniProtKB-KW"/>
</dbReference>
<dbReference type="EMBL" id="LT669839">
    <property type="protein sequence ID" value="SHD78578.1"/>
    <property type="molecule type" value="Genomic_DNA"/>
</dbReference>
<evidence type="ECO:0000256" key="5">
    <source>
        <dbReference type="ARBA" id="ARBA00011245"/>
    </source>
</evidence>
<dbReference type="EC" id="6.3.2.17" evidence="7"/>
<dbReference type="InterPro" id="IPR013221">
    <property type="entry name" value="Mur_ligase_cen"/>
</dbReference>
<dbReference type="GO" id="GO:0004326">
    <property type="term" value="F:tetrahydrofolylpolyglutamate synthase activity"/>
    <property type="evidence" value="ECO:0007669"/>
    <property type="project" value="UniProtKB-EC"/>
</dbReference>
<keyword evidence="12 18" id="KW-0067">ATP-binding</keyword>
<dbReference type="GO" id="GO:0046656">
    <property type="term" value="P:folic acid biosynthetic process"/>
    <property type="evidence" value="ECO:0007669"/>
    <property type="project" value="UniProtKB-KW"/>
</dbReference>
<evidence type="ECO:0000256" key="9">
    <source>
        <dbReference type="ARBA" id="ARBA00022598"/>
    </source>
</evidence>
<evidence type="ECO:0000313" key="22">
    <source>
        <dbReference type="Proteomes" id="UP000245423"/>
    </source>
</evidence>
<dbReference type="Pfam" id="PF02875">
    <property type="entry name" value="Mur_ligase_C"/>
    <property type="match status" value="1"/>
</dbReference>
<dbReference type="SUPFAM" id="SSF53244">
    <property type="entry name" value="MurD-like peptide ligases, peptide-binding domain"/>
    <property type="match status" value="1"/>
</dbReference>
<evidence type="ECO:0000256" key="12">
    <source>
        <dbReference type="ARBA" id="ARBA00022840"/>
    </source>
</evidence>
<evidence type="ECO:0000256" key="13">
    <source>
        <dbReference type="ARBA" id="ARBA00022842"/>
    </source>
</evidence>
<dbReference type="InterPro" id="IPR036615">
    <property type="entry name" value="Mur_ligase_C_dom_sf"/>
</dbReference>
<comment type="pathway">
    <text evidence="2">Cofactor biosynthesis; tetrahydrofolate biosynthesis; 7,8-dihydrofolate from 2-amino-4-hydroxy-6-hydroxymethyl-7,8-dihydropteridine diphosphate and 4-aminobenzoate: step 2/2.</text>
</comment>
<keyword evidence="10" id="KW-0479">Metal-binding</keyword>
<evidence type="ECO:0000256" key="8">
    <source>
        <dbReference type="ARBA" id="ARBA00019357"/>
    </source>
</evidence>
<dbReference type="AlphaFoldDB" id="M1ZI00"/>
<dbReference type="GO" id="GO:0005737">
    <property type="term" value="C:cytoplasm"/>
    <property type="evidence" value="ECO:0007669"/>
    <property type="project" value="TreeGrafter"/>
</dbReference>
<evidence type="ECO:0000256" key="17">
    <source>
        <dbReference type="ARBA" id="ARBA00049161"/>
    </source>
</evidence>